<sequence>METLKDYVTHYYTSDYNCAETLLRAANDYYQLGMTDDDMKTMGGFGAGMYSGMVCGALVGSVAAISKKVVKQRAHATPNMNRIVQSCVQDFKNRLGAVDCKDVRPMHHTTEEKCLPTCLLAAETLEQVMASIE</sequence>
<dbReference type="RefSeq" id="WP_183326838.1">
    <property type="nucleotide sequence ID" value="NZ_JACHHK010000001.1"/>
</dbReference>
<accession>A0A7W8CYI7</accession>
<organism evidence="2 3">
    <name type="scientific">Catenisphaera adipataccumulans</name>
    <dbReference type="NCBI Taxonomy" id="700500"/>
    <lineage>
        <taxon>Bacteria</taxon>
        <taxon>Bacillati</taxon>
        <taxon>Bacillota</taxon>
        <taxon>Erysipelotrichia</taxon>
        <taxon>Erysipelotrichales</taxon>
        <taxon>Erysipelotrichaceae</taxon>
        <taxon>Catenisphaera</taxon>
    </lineage>
</organism>
<dbReference type="AlphaFoldDB" id="A0A7W8CYI7"/>
<keyword evidence="1" id="KW-1133">Transmembrane helix</keyword>
<dbReference type="InterPro" id="IPR010181">
    <property type="entry name" value="CGCAxxGCC_motif"/>
</dbReference>
<protein>
    <submittedName>
        <fullName evidence="2">C_GCAxxG_C_C family probable redox protein</fullName>
    </submittedName>
</protein>
<reference evidence="2 3" key="1">
    <citation type="submission" date="2020-08" db="EMBL/GenBank/DDBJ databases">
        <title>Genomic Encyclopedia of Type Strains, Phase IV (KMG-IV): sequencing the most valuable type-strain genomes for metagenomic binning, comparative biology and taxonomic classification.</title>
        <authorList>
            <person name="Goeker M."/>
        </authorList>
    </citation>
    <scope>NUCLEOTIDE SEQUENCE [LARGE SCALE GENOMIC DNA]</scope>
    <source>
        <strain evidence="2 3">DSM 25799</strain>
    </source>
</reference>
<dbReference type="Proteomes" id="UP000539953">
    <property type="component" value="Unassembled WGS sequence"/>
</dbReference>
<evidence type="ECO:0000313" key="3">
    <source>
        <dbReference type="Proteomes" id="UP000539953"/>
    </source>
</evidence>
<gene>
    <name evidence="2" type="ORF">HNQ47_000303</name>
</gene>
<dbReference type="EMBL" id="JACHHK010000001">
    <property type="protein sequence ID" value="MBB5182300.1"/>
    <property type="molecule type" value="Genomic_DNA"/>
</dbReference>
<keyword evidence="1" id="KW-0472">Membrane</keyword>
<name>A0A7W8CYI7_9FIRM</name>
<dbReference type="Pfam" id="PF09719">
    <property type="entry name" value="C_GCAxxG_C_C"/>
    <property type="match status" value="1"/>
</dbReference>
<dbReference type="NCBIfam" id="TIGR01909">
    <property type="entry name" value="C_GCAxxG_C_C"/>
    <property type="match status" value="1"/>
</dbReference>
<keyword evidence="1" id="KW-0812">Transmembrane</keyword>
<evidence type="ECO:0000256" key="1">
    <source>
        <dbReference type="SAM" id="Phobius"/>
    </source>
</evidence>
<comment type="caution">
    <text evidence="2">The sequence shown here is derived from an EMBL/GenBank/DDBJ whole genome shotgun (WGS) entry which is preliminary data.</text>
</comment>
<evidence type="ECO:0000313" key="2">
    <source>
        <dbReference type="EMBL" id="MBB5182300.1"/>
    </source>
</evidence>
<keyword evidence="3" id="KW-1185">Reference proteome</keyword>
<proteinExistence type="predicted"/>
<feature type="transmembrane region" description="Helical" evidence="1">
    <location>
        <begin position="42"/>
        <end position="65"/>
    </location>
</feature>